<protein>
    <recommendedName>
        <fullName evidence="3">Nonsense-mediated mRNA decay factor SMG9</fullName>
    </recommendedName>
</protein>
<dbReference type="AlphaFoldDB" id="A0A8C4QMW4"/>
<dbReference type="InterPro" id="IPR019354">
    <property type="entry name" value="SMG8-like"/>
</dbReference>
<sequence>MFFIETKRSWEIALLQFRDMSESGHSQSTMYAGRKRRRRREHEGSAGGGGGSRERDRERKLWNASPQEQILQDDGSVKDGNIHKTPIILKPPSSTNVSMPGPTVPLAGEKPVVLLKPRVPEMLLKNKAVNSSDLTPYPSRSEKEGQRPTQPIYQIQNRSLQNLASSSLPESIGGSARLTPPEKMRFSTKLIDDHMNWCDSTIEYLQEHTDFLVVGVLGLQGAGKSTIMSLLAGNSFEGDQRQYVFKPQSHEIRERGGYQTSGVDFYITQERIIFLDTQPVLSSSILDHIINNERKLPQEYMLPHIYMEMQSLQLAAFLLTVCHLILIVQDWFIDLNLIRFLQAAEMVKPCSPLPNIDGSSSAGTSNGSEYYPHIVFLHNKATQEDFSPENLQDLLCSLDSLLKHSNLKYKGSVTFKRHGIVPGIQHGFLDSEVNLFLLPHMDTEQDECSSKSGHGNTSGQTFSLLPGYKGSPGFNFLLNKLRGLVFSIPRTQLTHATLTEKNWFHYSARIWDSVKKSPAMAEYARLLA</sequence>
<feature type="compositionally biased region" description="Basic and acidic residues" evidence="4">
    <location>
        <begin position="52"/>
        <end position="61"/>
    </location>
</feature>
<name>A0A8C4QMW4_EPTBU</name>
<dbReference type="Gene3D" id="3.40.50.300">
    <property type="entry name" value="P-loop containing nucleotide triphosphate hydrolases"/>
    <property type="match status" value="1"/>
</dbReference>
<dbReference type="Pfam" id="PF10220">
    <property type="entry name" value="Smg8_Smg9"/>
    <property type="match status" value="1"/>
</dbReference>
<keyword evidence="2" id="KW-0866">Nonsense-mediated mRNA decay</keyword>
<evidence type="ECO:0000256" key="4">
    <source>
        <dbReference type="SAM" id="MobiDB-lite"/>
    </source>
</evidence>
<dbReference type="SUPFAM" id="SSF52540">
    <property type="entry name" value="P-loop containing nucleoside triphosphate hydrolases"/>
    <property type="match status" value="1"/>
</dbReference>
<dbReference type="InterPro" id="IPR027417">
    <property type="entry name" value="P-loop_NTPase"/>
</dbReference>
<feature type="region of interest" description="Disordered" evidence="4">
    <location>
        <begin position="21"/>
        <end position="68"/>
    </location>
</feature>
<dbReference type="PANTHER" id="PTHR14270">
    <property type="entry name" value="NONSENSE-MEDIATED MRNA DECAY FACTOR SMG9"/>
    <property type="match status" value="1"/>
</dbReference>
<organism evidence="5 6">
    <name type="scientific">Eptatretus burgeri</name>
    <name type="common">Inshore hagfish</name>
    <dbReference type="NCBI Taxonomy" id="7764"/>
    <lineage>
        <taxon>Eukaryota</taxon>
        <taxon>Metazoa</taxon>
        <taxon>Chordata</taxon>
        <taxon>Craniata</taxon>
        <taxon>Vertebrata</taxon>
        <taxon>Cyclostomata</taxon>
        <taxon>Myxini</taxon>
        <taxon>Myxiniformes</taxon>
        <taxon>Myxinidae</taxon>
        <taxon>Eptatretinae</taxon>
        <taxon>Eptatretus</taxon>
    </lineage>
</organism>
<proteinExistence type="inferred from homology"/>
<reference evidence="5" key="1">
    <citation type="submission" date="2025-08" db="UniProtKB">
        <authorList>
            <consortium name="Ensembl"/>
        </authorList>
    </citation>
    <scope>IDENTIFICATION</scope>
</reference>
<keyword evidence="6" id="KW-1185">Reference proteome</keyword>
<dbReference type="Proteomes" id="UP000694388">
    <property type="component" value="Unplaced"/>
</dbReference>
<evidence type="ECO:0000313" key="5">
    <source>
        <dbReference type="Ensembl" id="ENSEBUP00000016835.1"/>
    </source>
</evidence>
<dbReference type="PANTHER" id="PTHR14270:SF0">
    <property type="entry name" value="NONSENSE-MEDIATED MRNA DECAY FACTOR SMG9"/>
    <property type="match status" value="1"/>
</dbReference>
<reference evidence="5" key="2">
    <citation type="submission" date="2025-09" db="UniProtKB">
        <authorList>
            <consortium name="Ensembl"/>
        </authorList>
    </citation>
    <scope>IDENTIFICATION</scope>
</reference>
<evidence type="ECO:0000256" key="3">
    <source>
        <dbReference type="ARBA" id="ARBA00029510"/>
    </source>
</evidence>
<feature type="region of interest" description="Disordered" evidence="4">
    <location>
        <begin position="126"/>
        <end position="148"/>
    </location>
</feature>
<accession>A0A8C4QMW4</accession>
<dbReference type="InterPro" id="IPR039177">
    <property type="entry name" value="SMG9"/>
</dbReference>
<dbReference type="Ensembl" id="ENSEBUT00000017411.1">
    <property type="protein sequence ID" value="ENSEBUP00000016835.1"/>
    <property type="gene ID" value="ENSEBUG00000010559.1"/>
</dbReference>
<evidence type="ECO:0000256" key="1">
    <source>
        <dbReference type="ARBA" id="ARBA00007712"/>
    </source>
</evidence>
<dbReference type="GO" id="GO:0000184">
    <property type="term" value="P:nuclear-transcribed mRNA catabolic process, nonsense-mediated decay"/>
    <property type="evidence" value="ECO:0007669"/>
    <property type="project" value="UniProtKB-KW"/>
</dbReference>
<dbReference type="GeneTree" id="ENSGT00390000003568"/>
<comment type="similarity">
    <text evidence="1">Belongs to the SMG9 family.</text>
</comment>
<evidence type="ECO:0000256" key="2">
    <source>
        <dbReference type="ARBA" id="ARBA00023161"/>
    </source>
</evidence>
<evidence type="ECO:0000313" key="6">
    <source>
        <dbReference type="Proteomes" id="UP000694388"/>
    </source>
</evidence>